<dbReference type="EMBL" id="KI964774">
    <property type="protein sequence ID" value="EUC29001.1"/>
    <property type="molecule type" value="Genomic_DNA"/>
</dbReference>
<dbReference type="KEGG" id="bze:COCCADRAFT_107687"/>
<feature type="region of interest" description="Disordered" evidence="1">
    <location>
        <begin position="189"/>
        <end position="227"/>
    </location>
</feature>
<dbReference type="GeneID" id="19143603"/>
<sequence length="517" mass="58832">MCFEDRRYDKLFFARGQRTQCTTEELWPHRFPGSSVPDWWLHYVGVDRLKVCRCSHPARHREKTFRLIKEWPELEASLNFYMDRMNYKTCTVAEYINYQLKREKIWESAGIYVRCFHWADVARIFVCRCTGSHGCTYRTPNDPVQLEQCAEYFLLHRDEITVSQEKWEGYNKDLPPPYALKAQSESRYSHKQYQRLNQNGRTSKVSQRVPKPEMGMRGSAKPLTPRFVGPCKDGAAMQQESEMPPQVWQHARPSLWKNPDGISSSVSTPLGTAFFASSEEPRVPATAPLENRPAPWNSSDSGYLSTTQNQGKRDVSARGIHSRSKSHEPDHTRAGSAFDMRSMHSGIGTIPISKLSPSSSRSSLKSKPTMGIPDAHEQQNAADGYTPTTDIYFRMADEDETDIISVYRKSSPSSTTSSQNLPFFYENYLNDNSHKEAVQKDITELSPEAYYTSDKYAIPAGQDNQNKGSNVHISELPAETSAAELPTVAPRQRHTPTLHALEGRDWNPVPEMEAKTT</sequence>
<dbReference type="STRING" id="930089.W6YCV7"/>
<feature type="compositionally biased region" description="Polar residues" evidence="1">
    <location>
        <begin position="194"/>
        <end position="206"/>
    </location>
</feature>
<dbReference type="OrthoDB" id="3688235at2759"/>
<dbReference type="Proteomes" id="UP000053841">
    <property type="component" value="Unassembled WGS sequence"/>
</dbReference>
<feature type="non-terminal residue" evidence="2">
    <location>
        <position position="517"/>
    </location>
</feature>
<evidence type="ECO:0000313" key="2">
    <source>
        <dbReference type="EMBL" id="EUC29001.1"/>
    </source>
</evidence>
<feature type="compositionally biased region" description="Low complexity" evidence="1">
    <location>
        <begin position="350"/>
        <end position="368"/>
    </location>
</feature>
<reference evidence="2 3" key="1">
    <citation type="journal article" date="2013" name="PLoS Genet.">
        <title>Comparative genome structure, secondary metabolite, and effector coding capacity across Cochliobolus pathogens.</title>
        <authorList>
            <person name="Condon B.J."/>
            <person name="Leng Y."/>
            <person name="Wu D."/>
            <person name="Bushley K.E."/>
            <person name="Ohm R.A."/>
            <person name="Otillar R."/>
            <person name="Martin J."/>
            <person name="Schackwitz W."/>
            <person name="Grimwood J."/>
            <person name="MohdZainudin N."/>
            <person name="Xue C."/>
            <person name="Wang R."/>
            <person name="Manning V.A."/>
            <person name="Dhillon B."/>
            <person name="Tu Z.J."/>
            <person name="Steffenson B.J."/>
            <person name="Salamov A."/>
            <person name="Sun H."/>
            <person name="Lowry S."/>
            <person name="LaButti K."/>
            <person name="Han J."/>
            <person name="Copeland A."/>
            <person name="Lindquist E."/>
            <person name="Barry K."/>
            <person name="Schmutz J."/>
            <person name="Baker S.E."/>
            <person name="Ciuffetti L.M."/>
            <person name="Grigoriev I.V."/>
            <person name="Zhong S."/>
            <person name="Turgeon B.G."/>
        </authorList>
    </citation>
    <scope>NUCLEOTIDE SEQUENCE [LARGE SCALE GENOMIC DNA]</scope>
    <source>
        <strain evidence="2 3">26-R-13</strain>
    </source>
</reference>
<proteinExistence type="predicted"/>
<dbReference type="HOGENOM" id="CLU_527442_0_0_1"/>
<accession>W6YCV7</accession>
<evidence type="ECO:0000313" key="3">
    <source>
        <dbReference type="Proteomes" id="UP000053841"/>
    </source>
</evidence>
<feature type="compositionally biased region" description="Polar residues" evidence="1">
    <location>
        <begin position="296"/>
        <end position="310"/>
    </location>
</feature>
<protein>
    <submittedName>
        <fullName evidence="2">Uncharacterized protein</fullName>
    </submittedName>
</protein>
<organism evidence="2 3">
    <name type="scientific">Cochliobolus carbonum (strain 26-R-13)</name>
    <name type="common">Maize leaf spot fungus</name>
    <name type="synonym">Bipolaris zeicola</name>
    <dbReference type="NCBI Taxonomy" id="930089"/>
    <lineage>
        <taxon>Eukaryota</taxon>
        <taxon>Fungi</taxon>
        <taxon>Dikarya</taxon>
        <taxon>Ascomycota</taxon>
        <taxon>Pezizomycotina</taxon>
        <taxon>Dothideomycetes</taxon>
        <taxon>Pleosporomycetidae</taxon>
        <taxon>Pleosporales</taxon>
        <taxon>Pleosporineae</taxon>
        <taxon>Pleosporaceae</taxon>
        <taxon>Bipolaris</taxon>
    </lineage>
</organism>
<evidence type="ECO:0000256" key="1">
    <source>
        <dbReference type="SAM" id="MobiDB-lite"/>
    </source>
</evidence>
<dbReference type="RefSeq" id="XP_007716705.1">
    <property type="nucleotide sequence ID" value="XM_007718515.1"/>
</dbReference>
<name>W6YCV7_COCC2</name>
<keyword evidence="3" id="KW-1185">Reference proteome</keyword>
<feature type="region of interest" description="Disordered" evidence="1">
    <location>
        <begin position="458"/>
        <end position="517"/>
    </location>
</feature>
<feature type="region of interest" description="Disordered" evidence="1">
    <location>
        <begin position="278"/>
        <end position="335"/>
    </location>
</feature>
<feature type="region of interest" description="Disordered" evidence="1">
    <location>
        <begin position="347"/>
        <end position="386"/>
    </location>
</feature>
<gene>
    <name evidence="2" type="ORF">COCCADRAFT_107687</name>
</gene>
<dbReference type="AlphaFoldDB" id="W6YCV7"/>
<feature type="compositionally biased region" description="Polar residues" evidence="1">
    <location>
        <begin position="462"/>
        <end position="472"/>
    </location>
</feature>